<keyword evidence="2" id="KW-1185">Reference proteome</keyword>
<organism evidence="1 2">
    <name type="scientific">Nesidiocoris tenuis</name>
    <dbReference type="NCBI Taxonomy" id="355587"/>
    <lineage>
        <taxon>Eukaryota</taxon>
        <taxon>Metazoa</taxon>
        <taxon>Ecdysozoa</taxon>
        <taxon>Arthropoda</taxon>
        <taxon>Hexapoda</taxon>
        <taxon>Insecta</taxon>
        <taxon>Pterygota</taxon>
        <taxon>Neoptera</taxon>
        <taxon>Paraneoptera</taxon>
        <taxon>Hemiptera</taxon>
        <taxon>Heteroptera</taxon>
        <taxon>Panheteroptera</taxon>
        <taxon>Cimicomorpha</taxon>
        <taxon>Miridae</taxon>
        <taxon>Dicyphina</taxon>
        <taxon>Nesidiocoris</taxon>
    </lineage>
</organism>
<reference evidence="1 2" key="1">
    <citation type="submission" date="2020-02" db="EMBL/GenBank/DDBJ databases">
        <authorList>
            <person name="Ferguson B K."/>
        </authorList>
    </citation>
    <scope>NUCLEOTIDE SEQUENCE [LARGE SCALE GENOMIC DNA]</scope>
</reference>
<dbReference type="Proteomes" id="UP000479000">
    <property type="component" value="Unassembled WGS sequence"/>
</dbReference>
<gene>
    <name evidence="1" type="ORF">NTEN_LOCUS10297</name>
</gene>
<dbReference type="OrthoDB" id="2423964at2759"/>
<evidence type="ECO:0000313" key="2">
    <source>
        <dbReference type="Proteomes" id="UP000479000"/>
    </source>
</evidence>
<proteinExistence type="predicted"/>
<dbReference type="EMBL" id="CADCXU010015271">
    <property type="protein sequence ID" value="CAB0004820.1"/>
    <property type="molecule type" value="Genomic_DNA"/>
</dbReference>
<protein>
    <submittedName>
        <fullName evidence="1">Uncharacterized protein</fullName>
    </submittedName>
</protein>
<sequence>MNDVVADAKNSGLPFLVHYAGENAKLEKLTRTCQDVPVMLFAYNNGHLTARCCTPQ</sequence>
<evidence type="ECO:0000313" key="1">
    <source>
        <dbReference type="EMBL" id="CAB0004820.1"/>
    </source>
</evidence>
<name>A0A6H5GP49_9HEMI</name>
<accession>A0A6H5GP49</accession>
<feature type="non-terminal residue" evidence="1">
    <location>
        <position position="56"/>
    </location>
</feature>
<dbReference type="AlphaFoldDB" id="A0A6H5GP49"/>